<accession>A0A8H6CRY0</accession>
<dbReference type="Gene3D" id="2.40.37.20">
    <property type="entry name" value="D-serine dehydratase-like domain"/>
    <property type="match status" value="1"/>
</dbReference>
<sequence>MAFDAKPLLPLPSQAQLREAFVGKELEHVPTPAAVLDKAVVKRNCLQMLKACEALQVGFRPHVKTHKTVEVAQLQLGDGINDVKVIVSTVAEAEHLSDFLLTSRESRRSVNILYGIPLPPSQIERLAHLGKKIGSESISVLVDNRSQLQAARAFRDVAGFPLKVFVKIDTGYHRAGVVVGTEKFNCLIIDILDDESRGTVELLGFYSHAGHSYGGDSALGAMELLIVELEGLEKAANDASKARDHAPMSQKYVLSVGATPTATSIENMLERSAQAESPMGGEIAKLKKVIERVKATHAIEIHAGVYPFLDMQQLATQASPSALPANPKYDNSGLSTADIALTIMAEVASVYESRDSPEALMAAGSLALGRDPCKSYNGWGIVSDWGMSTNNSEGRSGWQVGRISQEHGILIKDSQRESHELAELKIGQKVRVWPNHACVAGAGFGWYLVVDSSLPEERRDQVVDVWVRCRGW</sequence>
<dbReference type="AlphaFoldDB" id="A0A8H6CRY0"/>
<dbReference type="InterPro" id="IPR042208">
    <property type="entry name" value="D-ser_dehydrat-like_sf"/>
</dbReference>
<dbReference type="InterPro" id="IPR026956">
    <property type="entry name" value="D-ser_dehydrat-like_dom"/>
</dbReference>
<dbReference type="GO" id="GO:0008721">
    <property type="term" value="F:D-serine ammonia-lyase activity"/>
    <property type="evidence" value="ECO:0007669"/>
    <property type="project" value="UniProtKB-EC"/>
</dbReference>
<feature type="domain" description="D-serine dehydratase-like" evidence="14">
    <location>
        <begin position="340"/>
        <end position="451"/>
    </location>
</feature>
<dbReference type="Proteomes" id="UP000593566">
    <property type="component" value="Unassembled WGS sequence"/>
</dbReference>
<evidence type="ECO:0000256" key="3">
    <source>
        <dbReference type="ARBA" id="ARBA00005323"/>
    </source>
</evidence>
<dbReference type="EC" id="4.3.1.18" evidence="11"/>
<comment type="catalytic activity">
    <reaction evidence="9">
        <text>D-serine = pyruvate + NH4(+)</text>
        <dbReference type="Rhea" id="RHEA:13977"/>
        <dbReference type="ChEBI" id="CHEBI:15361"/>
        <dbReference type="ChEBI" id="CHEBI:28938"/>
        <dbReference type="ChEBI" id="CHEBI:35247"/>
        <dbReference type="EC" id="4.3.1.18"/>
    </reaction>
    <physiologicalReaction direction="left-to-right" evidence="9">
        <dbReference type="Rhea" id="RHEA:13978"/>
    </physiologicalReaction>
</comment>
<dbReference type="SUPFAM" id="SSF51419">
    <property type="entry name" value="PLP-binding barrel"/>
    <property type="match status" value="1"/>
</dbReference>
<evidence type="ECO:0000256" key="7">
    <source>
        <dbReference type="ARBA" id="ARBA00022898"/>
    </source>
</evidence>
<dbReference type="InterPro" id="IPR029066">
    <property type="entry name" value="PLP-binding_barrel"/>
</dbReference>
<dbReference type="PANTHER" id="PTHR28004:SF2">
    <property type="entry name" value="D-SERINE DEHYDRATASE"/>
    <property type="match status" value="1"/>
</dbReference>
<comment type="cofactor">
    <cofactor evidence="1">
        <name>pyridoxal 5'-phosphate</name>
        <dbReference type="ChEBI" id="CHEBI:597326"/>
    </cofactor>
</comment>
<evidence type="ECO:0000256" key="1">
    <source>
        <dbReference type="ARBA" id="ARBA00001933"/>
    </source>
</evidence>
<dbReference type="Pfam" id="PF14031">
    <property type="entry name" value="D-ser_dehydrat"/>
    <property type="match status" value="1"/>
</dbReference>
<dbReference type="GeneID" id="59336246"/>
<keyword evidence="8" id="KW-0456">Lyase</keyword>
<dbReference type="EMBL" id="JACCJB010000004">
    <property type="protein sequence ID" value="KAF6228121.1"/>
    <property type="molecule type" value="Genomic_DNA"/>
</dbReference>
<dbReference type="Gene3D" id="3.20.20.10">
    <property type="entry name" value="Alanine racemase"/>
    <property type="match status" value="1"/>
</dbReference>
<evidence type="ECO:0000259" key="14">
    <source>
        <dbReference type="SMART" id="SM01119"/>
    </source>
</evidence>
<dbReference type="InterPro" id="IPR001608">
    <property type="entry name" value="Ala_racemase_N"/>
</dbReference>
<dbReference type="Pfam" id="PF01168">
    <property type="entry name" value="Ala_racemase_N"/>
    <property type="match status" value="1"/>
</dbReference>
<evidence type="ECO:0000256" key="4">
    <source>
        <dbReference type="ARBA" id="ARBA00022575"/>
    </source>
</evidence>
<evidence type="ECO:0000256" key="11">
    <source>
        <dbReference type="ARBA" id="ARBA00066349"/>
    </source>
</evidence>
<keyword evidence="4" id="KW-0216">Detoxification</keyword>
<evidence type="ECO:0000256" key="13">
    <source>
        <dbReference type="ARBA" id="ARBA00075219"/>
    </source>
</evidence>
<keyword evidence="7" id="KW-0663">Pyridoxal phosphate</keyword>
<evidence type="ECO:0000313" key="15">
    <source>
        <dbReference type="EMBL" id="KAF6228121.1"/>
    </source>
</evidence>
<dbReference type="GO" id="GO:0046872">
    <property type="term" value="F:metal ion binding"/>
    <property type="evidence" value="ECO:0007669"/>
    <property type="project" value="UniProtKB-KW"/>
</dbReference>
<comment type="similarity">
    <text evidence="3">Belongs to the DSD1 family.</text>
</comment>
<dbReference type="InterPro" id="IPR051466">
    <property type="entry name" value="D-amino_acid_metab_enzyme"/>
</dbReference>
<evidence type="ECO:0000256" key="5">
    <source>
        <dbReference type="ARBA" id="ARBA00022723"/>
    </source>
</evidence>
<dbReference type="RefSeq" id="XP_037156055.1">
    <property type="nucleotide sequence ID" value="XM_037298719.1"/>
</dbReference>
<dbReference type="GO" id="GO:0036088">
    <property type="term" value="P:D-serine catabolic process"/>
    <property type="evidence" value="ECO:0007669"/>
    <property type="project" value="TreeGrafter"/>
</dbReference>
<evidence type="ECO:0000256" key="9">
    <source>
        <dbReference type="ARBA" id="ARBA00051198"/>
    </source>
</evidence>
<protein>
    <recommendedName>
        <fullName evidence="12">D-serine dehydratase</fullName>
        <ecNumber evidence="11">4.3.1.18</ecNumber>
    </recommendedName>
    <alternativeName>
        <fullName evidence="13">D-serine deaminase</fullName>
    </alternativeName>
</protein>
<evidence type="ECO:0000256" key="8">
    <source>
        <dbReference type="ARBA" id="ARBA00023239"/>
    </source>
</evidence>
<evidence type="ECO:0000256" key="12">
    <source>
        <dbReference type="ARBA" id="ARBA00069616"/>
    </source>
</evidence>
<dbReference type="SMART" id="SM01119">
    <property type="entry name" value="D-ser_dehydrat"/>
    <property type="match status" value="1"/>
</dbReference>
<comment type="function">
    <text evidence="10">Catalyzes the conversion of D-serine to pyruvate and ammonia. May play a role in D-serine detoxification.</text>
</comment>
<evidence type="ECO:0000313" key="16">
    <source>
        <dbReference type="Proteomes" id="UP000593566"/>
    </source>
</evidence>
<keyword evidence="16" id="KW-1185">Reference proteome</keyword>
<evidence type="ECO:0000256" key="6">
    <source>
        <dbReference type="ARBA" id="ARBA00022833"/>
    </source>
</evidence>
<proteinExistence type="inferred from homology"/>
<organism evidence="15 16">
    <name type="scientific">Letharia lupina</name>
    <dbReference type="NCBI Taxonomy" id="560253"/>
    <lineage>
        <taxon>Eukaryota</taxon>
        <taxon>Fungi</taxon>
        <taxon>Dikarya</taxon>
        <taxon>Ascomycota</taxon>
        <taxon>Pezizomycotina</taxon>
        <taxon>Lecanoromycetes</taxon>
        <taxon>OSLEUM clade</taxon>
        <taxon>Lecanoromycetidae</taxon>
        <taxon>Lecanorales</taxon>
        <taxon>Lecanorineae</taxon>
        <taxon>Parmeliaceae</taxon>
        <taxon>Letharia</taxon>
    </lineage>
</organism>
<comment type="caution">
    <text evidence="15">The sequence shown here is derived from an EMBL/GenBank/DDBJ whole genome shotgun (WGS) entry which is preliminary data.</text>
</comment>
<evidence type="ECO:0000256" key="2">
    <source>
        <dbReference type="ARBA" id="ARBA00001947"/>
    </source>
</evidence>
<comment type="cofactor">
    <cofactor evidence="2">
        <name>Zn(2+)</name>
        <dbReference type="ChEBI" id="CHEBI:29105"/>
    </cofactor>
</comment>
<name>A0A8H6CRY0_9LECA</name>
<dbReference type="FunFam" id="3.20.20.10:FF:000016">
    <property type="entry name" value="D-serine dehydratase"/>
    <property type="match status" value="1"/>
</dbReference>
<reference evidence="15 16" key="1">
    <citation type="journal article" date="2020" name="Genomics">
        <title>Complete, high-quality genomes from long-read metagenomic sequencing of two wolf lichen thalli reveals enigmatic genome architecture.</title>
        <authorList>
            <person name="McKenzie S.K."/>
            <person name="Walston R.F."/>
            <person name="Allen J.L."/>
        </authorList>
    </citation>
    <scope>NUCLEOTIDE SEQUENCE [LARGE SCALE GENOMIC DNA]</scope>
    <source>
        <strain evidence="15">WasteWater1</strain>
    </source>
</reference>
<dbReference type="GO" id="GO:0009636">
    <property type="term" value="P:response to toxic substance"/>
    <property type="evidence" value="ECO:0007669"/>
    <property type="project" value="UniProtKB-KW"/>
</dbReference>
<dbReference type="PANTHER" id="PTHR28004">
    <property type="entry name" value="ZGC:162816-RELATED"/>
    <property type="match status" value="1"/>
</dbReference>
<gene>
    <name evidence="15" type="ORF">HO133_007849</name>
</gene>
<evidence type="ECO:0000256" key="10">
    <source>
        <dbReference type="ARBA" id="ARBA00055764"/>
    </source>
</evidence>
<keyword evidence="6" id="KW-0862">Zinc</keyword>
<keyword evidence="5" id="KW-0479">Metal-binding</keyword>